<protein>
    <submittedName>
        <fullName evidence="1">Uncharacterized protein</fullName>
    </submittedName>
</protein>
<keyword evidence="2" id="KW-1185">Reference proteome</keyword>
<gene>
    <name evidence="1" type="ORF">SAMN04487967_3021</name>
</gene>
<dbReference type="InterPro" id="IPR055517">
    <property type="entry name" value="DUF7091"/>
</dbReference>
<name>A0A1H6G255_9EURY</name>
<dbReference type="OrthoDB" id="213643at2157"/>
<reference evidence="2" key="1">
    <citation type="submission" date="2016-10" db="EMBL/GenBank/DDBJ databases">
        <authorList>
            <person name="Varghese N."/>
            <person name="Submissions S."/>
        </authorList>
    </citation>
    <scope>NUCLEOTIDE SEQUENCE [LARGE SCALE GENOMIC DNA]</scope>
    <source>
        <strain evidence="2">CGMCC 1.8981</strain>
    </source>
</reference>
<accession>A0A1H6G255</accession>
<dbReference type="EMBL" id="FNWL01000003">
    <property type="protein sequence ID" value="SEH17157.1"/>
    <property type="molecule type" value="Genomic_DNA"/>
</dbReference>
<sequence>MADRNRLEQFLRSTVRGAGERYEQARGSTNEQLADAREAYQAAKNARSLPSDEAGRVKIVCRRYAEQRATKLDDEYRPACYEATHPDCEGCVEDVYDGRIETW</sequence>
<dbReference type="AlphaFoldDB" id="A0A1H6G255"/>
<dbReference type="RefSeq" id="WP_090507786.1">
    <property type="nucleotide sequence ID" value="NZ_FNWL01000003.1"/>
</dbReference>
<proteinExistence type="predicted"/>
<dbReference type="Proteomes" id="UP000199112">
    <property type="component" value="Unassembled WGS sequence"/>
</dbReference>
<evidence type="ECO:0000313" key="1">
    <source>
        <dbReference type="EMBL" id="SEH17157.1"/>
    </source>
</evidence>
<organism evidence="1 2">
    <name type="scientific">Natronorubrum sediminis</name>
    <dbReference type="NCBI Taxonomy" id="640943"/>
    <lineage>
        <taxon>Archaea</taxon>
        <taxon>Methanobacteriati</taxon>
        <taxon>Methanobacteriota</taxon>
        <taxon>Stenosarchaea group</taxon>
        <taxon>Halobacteria</taxon>
        <taxon>Halobacteriales</taxon>
        <taxon>Natrialbaceae</taxon>
        <taxon>Natronorubrum</taxon>
    </lineage>
</organism>
<dbReference type="Pfam" id="PF23367">
    <property type="entry name" value="DUF7091"/>
    <property type="match status" value="1"/>
</dbReference>
<evidence type="ECO:0000313" key="2">
    <source>
        <dbReference type="Proteomes" id="UP000199112"/>
    </source>
</evidence>